<evidence type="ECO:0000313" key="3">
    <source>
        <dbReference type="EMBL" id="SDN45813.1"/>
    </source>
</evidence>
<organism evidence="3 4">
    <name type="scientific">Fictibacillus solisalsi</name>
    <dbReference type="NCBI Taxonomy" id="459525"/>
    <lineage>
        <taxon>Bacteria</taxon>
        <taxon>Bacillati</taxon>
        <taxon>Bacillota</taxon>
        <taxon>Bacilli</taxon>
        <taxon>Bacillales</taxon>
        <taxon>Fictibacillaceae</taxon>
        <taxon>Fictibacillus</taxon>
    </lineage>
</organism>
<feature type="transmembrane region" description="Helical" evidence="2">
    <location>
        <begin position="48"/>
        <end position="69"/>
    </location>
</feature>
<gene>
    <name evidence="3" type="ORF">SAMN04488137_4519</name>
</gene>
<accession>A0A1H0BK81</accession>
<sequence>METENKVRGYIRVGHLVYIIIIAVIVLAFFLVYAFGGSENANTTIGTASTVSSLILSVIAIVMTLIDVAGQRQSIMDLKETAEKLEESNVSAGNLIKDLITQIADLQDTREQMVNSVVGIVTETMNEVKEGNDRQKKLLENIKSLVENEKYDDVKRIIENAKTDEIELPNMANIIPEMKVHKMLPQGLYDKAKKHLRSNFRENHAFMHDEFMRYLSLVFFRESRSNLNHLYLKLLKDNLIKESLTPTGDIEITLNKKLFM</sequence>
<dbReference type="AlphaFoldDB" id="A0A1H0BK81"/>
<feature type="coiled-coil region" evidence="1">
    <location>
        <begin position="68"/>
        <end position="116"/>
    </location>
</feature>
<feature type="transmembrane region" description="Helical" evidence="2">
    <location>
        <begin position="16"/>
        <end position="36"/>
    </location>
</feature>
<protein>
    <submittedName>
        <fullName evidence="3">Uncharacterized protein</fullName>
    </submittedName>
</protein>
<keyword evidence="2" id="KW-0472">Membrane</keyword>
<keyword evidence="2" id="KW-1133">Transmembrane helix</keyword>
<keyword evidence="4" id="KW-1185">Reference proteome</keyword>
<reference evidence="4" key="1">
    <citation type="submission" date="2016-10" db="EMBL/GenBank/DDBJ databases">
        <authorList>
            <person name="Varghese N."/>
            <person name="Submissions S."/>
        </authorList>
    </citation>
    <scope>NUCLEOTIDE SEQUENCE [LARGE SCALE GENOMIC DNA]</scope>
    <source>
        <strain evidence="4">CGMCC 1.6854</strain>
    </source>
</reference>
<proteinExistence type="predicted"/>
<evidence type="ECO:0000256" key="2">
    <source>
        <dbReference type="SAM" id="Phobius"/>
    </source>
</evidence>
<keyword evidence="2" id="KW-0812">Transmembrane</keyword>
<evidence type="ECO:0000256" key="1">
    <source>
        <dbReference type="SAM" id="Coils"/>
    </source>
</evidence>
<dbReference type="EMBL" id="FNHW01000005">
    <property type="protein sequence ID" value="SDN45813.1"/>
    <property type="molecule type" value="Genomic_DNA"/>
</dbReference>
<evidence type="ECO:0000313" key="4">
    <source>
        <dbReference type="Proteomes" id="UP000199544"/>
    </source>
</evidence>
<name>A0A1H0BK81_9BACL</name>
<keyword evidence="1" id="KW-0175">Coiled coil</keyword>
<dbReference type="Proteomes" id="UP000199544">
    <property type="component" value="Unassembled WGS sequence"/>
</dbReference>
<dbReference type="RefSeq" id="WP_090238520.1">
    <property type="nucleotide sequence ID" value="NZ_FNHW01000005.1"/>
</dbReference>